<accession>A0AAU9J124</accession>
<feature type="repeat" description="WD" evidence="7">
    <location>
        <begin position="194"/>
        <end position="235"/>
    </location>
</feature>
<evidence type="ECO:0000256" key="2">
    <source>
        <dbReference type="ARBA" id="ARBA00022574"/>
    </source>
</evidence>
<feature type="repeat" description="WD" evidence="7">
    <location>
        <begin position="148"/>
        <end position="189"/>
    </location>
</feature>
<dbReference type="PROSITE" id="PS00678">
    <property type="entry name" value="WD_REPEATS_1"/>
    <property type="match status" value="1"/>
</dbReference>
<dbReference type="PANTHER" id="PTHR22847:SF637">
    <property type="entry name" value="WD REPEAT DOMAIN 5B"/>
    <property type="match status" value="1"/>
</dbReference>
<feature type="repeat" description="WD" evidence="7">
    <location>
        <begin position="277"/>
        <end position="308"/>
    </location>
</feature>
<keyword evidence="2 7" id="KW-0853">WD repeat</keyword>
<dbReference type="PROSITE" id="PS50082">
    <property type="entry name" value="WD_REPEATS_2"/>
    <property type="match status" value="7"/>
</dbReference>
<dbReference type="Pfam" id="PF00520">
    <property type="entry name" value="Ion_trans"/>
    <property type="match status" value="1"/>
</dbReference>
<organism evidence="10 11">
    <name type="scientific">Blepharisma stoltei</name>
    <dbReference type="NCBI Taxonomy" id="1481888"/>
    <lineage>
        <taxon>Eukaryota</taxon>
        <taxon>Sar</taxon>
        <taxon>Alveolata</taxon>
        <taxon>Ciliophora</taxon>
        <taxon>Postciliodesmatophora</taxon>
        <taxon>Heterotrichea</taxon>
        <taxon>Heterotrichida</taxon>
        <taxon>Blepharismidae</taxon>
        <taxon>Blepharisma</taxon>
    </lineage>
</organism>
<dbReference type="Pfam" id="PF00400">
    <property type="entry name" value="WD40"/>
    <property type="match status" value="8"/>
</dbReference>
<dbReference type="InterPro" id="IPR001680">
    <property type="entry name" value="WD40_rpt"/>
</dbReference>
<keyword evidence="3 8" id="KW-0812">Transmembrane</keyword>
<dbReference type="PANTHER" id="PTHR22847">
    <property type="entry name" value="WD40 REPEAT PROTEIN"/>
    <property type="match status" value="1"/>
</dbReference>
<feature type="domain" description="Ion transport" evidence="9">
    <location>
        <begin position="902"/>
        <end position="1095"/>
    </location>
</feature>
<evidence type="ECO:0000256" key="6">
    <source>
        <dbReference type="ARBA" id="ARBA00023136"/>
    </source>
</evidence>
<dbReference type="CDD" id="cd00200">
    <property type="entry name" value="WD40"/>
    <property type="match status" value="2"/>
</dbReference>
<feature type="transmembrane region" description="Helical" evidence="8">
    <location>
        <begin position="1062"/>
        <end position="1082"/>
    </location>
</feature>
<dbReference type="Proteomes" id="UP001162131">
    <property type="component" value="Unassembled WGS sequence"/>
</dbReference>
<reference evidence="10" key="1">
    <citation type="submission" date="2021-09" db="EMBL/GenBank/DDBJ databases">
        <authorList>
            <consortium name="AG Swart"/>
            <person name="Singh M."/>
            <person name="Singh A."/>
            <person name="Seah K."/>
            <person name="Emmerich C."/>
        </authorList>
    </citation>
    <scope>NUCLEOTIDE SEQUENCE</scope>
    <source>
        <strain evidence="10">ATCC30299</strain>
    </source>
</reference>
<feature type="transmembrane region" description="Helical" evidence="8">
    <location>
        <begin position="881"/>
        <end position="904"/>
    </location>
</feature>
<feature type="repeat" description="WD" evidence="7">
    <location>
        <begin position="527"/>
        <end position="568"/>
    </location>
</feature>
<dbReference type="SUPFAM" id="SSF50978">
    <property type="entry name" value="WD40 repeat-like"/>
    <property type="match status" value="2"/>
</dbReference>
<dbReference type="GO" id="GO:0005216">
    <property type="term" value="F:monoatomic ion channel activity"/>
    <property type="evidence" value="ECO:0007669"/>
    <property type="project" value="InterPro"/>
</dbReference>
<evidence type="ECO:0000256" key="4">
    <source>
        <dbReference type="ARBA" id="ARBA00022737"/>
    </source>
</evidence>
<evidence type="ECO:0000256" key="3">
    <source>
        <dbReference type="ARBA" id="ARBA00022692"/>
    </source>
</evidence>
<keyword evidence="11" id="KW-1185">Reference proteome</keyword>
<dbReference type="InterPro" id="IPR005821">
    <property type="entry name" value="Ion_trans_dom"/>
</dbReference>
<feature type="transmembrane region" description="Helical" evidence="8">
    <location>
        <begin position="910"/>
        <end position="929"/>
    </location>
</feature>
<feature type="transmembrane region" description="Helical" evidence="8">
    <location>
        <begin position="1006"/>
        <end position="1028"/>
    </location>
</feature>
<evidence type="ECO:0000256" key="1">
    <source>
        <dbReference type="ARBA" id="ARBA00004141"/>
    </source>
</evidence>
<feature type="repeat" description="WD" evidence="7">
    <location>
        <begin position="242"/>
        <end position="266"/>
    </location>
</feature>
<evidence type="ECO:0000256" key="7">
    <source>
        <dbReference type="PROSITE-ProRule" id="PRU00221"/>
    </source>
</evidence>
<evidence type="ECO:0000313" key="11">
    <source>
        <dbReference type="Proteomes" id="UP001162131"/>
    </source>
</evidence>
<feature type="repeat" description="WD" evidence="7">
    <location>
        <begin position="361"/>
        <end position="401"/>
    </location>
</feature>
<proteinExistence type="predicted"/>
<protein>
    <recommendedName>
        <fullName evidence="9">Ion transport domain-containing protein</fullName>
    </recommendedName>
</protein>
<dbReference type="InterPro" id="IPR015943">
    <property type="entry name" value="WD40/YVTN_repeat-like_dom_sf"/>
</dbReference>
<dbReference type="PROSITE" id="PS50294">
    <property type="entry name" value="WD_REPEATS_REGION"/>
    <property type="match status" value="5"/>
</dbReference>
<keyword evidence="4" id="KW-0677">Repeat</keyword>
<evidence type="ECO:0000256" key="8">
    <source>
        <dbReference type="SAM" id="Phobius"/>
    </source>
</evidence>
<dbReference type="PRINTS" id="PR00320">
    <property type="entry name" value="GPROTEINBRPT"/>
</dbReference>
<sequence length="1181" mass="136764">MALNFQKLEVVKLQGGEAAENKEEGQFDDLRNSVLREMFAVRNTGDIREQLQDIFIKTAGFLPNELKTPFSGKSLTFNPDDGNFVFGSQEGRIAICTEKEVIREKNVGFLGGITSIILQGKSEFIITACKNGSIKKFNYSNFEIYNNFVGHDLQVNDITLSPDERYMYSVSNDKSVRKWDATQGNDSSVVSKTLYSHNDNVMAVDISYNGNFLISCSKDGNVKVYNTSKDKEDISLALDVGLYSVKFSPKLKYIAAGKTDGSITLWFFGTWEIAKELYGHTKKIRDMCFTLNEDTLISGSQDTTIRVWYLDIPRDELVLNGHSDTVRSVLISNDQNFIYSLGKDCRLFSWKMPKSGYNRLLKDHTQTIYKLIFTSTGTLISNSDDGRVILWDVKTYEKIQELQHYDSMFALALTRDEKFLISCTDSHKMIIWNLSNYQRERELDIEENGSIRALIIGDGNTLITGDEAFRISIWDMSTYVKRKIYRTHKSGVWALALYEKTNLLFSGDDEGKILVHNLKHEIFITELSGHTNRIQCLEISRDGCTLISGCRDCSIRIWNLEKQSCMHTIIYHAGIVRNIYCTLDGEYFLACSEDCLLSIWSMKNYSFLTAIKTRKPMIAMAISPDENKIAVSEEYDICLLRNPLKSDRNFAIYGPSDERYAYLKYISKVIMGDKVEHNPDMDKWIIMPYRINTLHLYSYFNLSKHLRLGLAKDGPFFPTKTGETPLSICLDKKFGDCISAIFKVIDRMARNNMFVFYYFEQSIEALNESSFSSLDKFYTTILTPANGKNFPKFCKDSVSLPIVIRSDFIIPNPENFMLNDNYTLEGKAIIFLQTLVKLNLTPGSRESLMYLESLQECTDVDTFETPLIQIILKDKWMKLSWMIDIQALVYASYLILMAIYTALYQYHNDFLIAPFVISQVLSVYEFYIMKFGRGYYWKSGWNYFDIARMTMMDAYSILVWTGYREYMESFLACLNFVTWMRGITYFRVFKSMRTLVNLVQEVYKDVVYFLSILFYSTIALALIAFVLVQEPGDDHYFFHAVTQAYQTNLGDYPGIEDYGMYFWLYFFMFTVLNPIIMLNLIINLMGDTFNRVEDQKITADTFELIKMLIEAETLLFWRRNYGKKEYLQICQEDEFSEETRSKSLKKIYKIKKQILELDQKLKDSHANQQIRLQGILYSLNS</sequence>
<evidence type="ECO:0000313" key="10">
    <source>
        <dbReference type="EMBL" id="CAG9317652.1"/>
    </source>
</evidence>
<dbReference type="Gene3D" id="2.130.10.10">
    <property type="entry name" value="YVTN repeat-like/Quinoprotein amine dehydrogenase"/>
    <property type="match status" value="3"/>
</dbReference>
<feature type="repeat" description="WD" evidence="7">
    <location>
        <begin position="319"/>
        <end position="352"/>
    </location>
</feature>
<comment type="caution">
    <text evidence="10">The sequence shown here is derived from an EMBL/GenBank/DDBJ whole genome shotgun (WGS) entry which is preliminary data.</text>
</comment>
<dbReference type="EMBL" id="CAJZBQ010000018">
    <property type="protein sequence ID" value="CAG9317652.1"/>
    <property type="molecule type" value="Genomic_DNA"/>
</dbReference>
<dbReference type="GO" id="GO:1990234">
    <property type="term" value="C:transferase complex"/>
    <property type="evidence" value="ECO:0007669"/>
    <property type="project" value="UniProtKB-ARBA"/>
</dbReference>
<name>A0AAU9J124_9CILI</name>
<dbReference type="GO" id="GO:0016020">
    <property type="term" value="C:membrane"/>
    <property type="evidence" value="ECO:0007669"/>
    <property type="project" value="UniProtKB-SubCell"/>
</dbReference>
<dbReference type="InterPro" id="IPR019775">
    <property type="entry name" value="WD40_repeat_CS"/>
</dbReference>
<dbReference type="AlphaFoldDB" id="A0AAU9J124"/>
<keyword evidence="6 8" id="KW-0472">Membrane</keyword>
<gene>
    <name evidence="10" type="ORF">BSTOLATCC_MIC18895</name>
</gene>
<evidence type="ECO:0000259" key="9">
    <source>
        <dbReference type="Pfam" id="PF00520"/>
    </source>
</evidence>
<comment type="subcellular location">
    <subcellularLocation>
        <location evidence="1">Membrane</location>
        <topology evidence="1">Multi-pass membrane protein</topology>
    </subcellularLocation>
</comment>
<dbReference type="InterPro" id="IPR036322">
    <property type="entry name" value="WD40_repeat_dom_sf"/>
</dbReference>
<dbReference type="SMART" id="SM00320">
    <property type="entry name" value="WD40"/>
    <property type="match status" value="13"/>
</dbReference>
<evidence type="ECO:0000256" key="5">
    <source>
        <dbReference type="ARBA" id="ARBA00022989"/>
    </source>
</evidence>
<dbReference type="InterPro" id="IPR020472">
    <property type="entry name" value="WD40_PAC1"/>
</dbReference>
<feature type="transmembrane region" description="Helical" evidence="8">
    <location>
        <begin position="969"/>
        <end position="986"/>
    </location>
</feature>
<keyword evidence="5 8" id="KW-1133">Transmembrane helix</keyword>